<comment type="cofactor">
    <cofactor evidence="9">
        <name>Mg(2+)</name>
        <dbReference type="ChEBI" id="CHEBI:18420"/>
    </cofactor>
</comment>
<dbReference type="RefSeq" id="WP_017262034.1">
    <property type="nucleotide sequence ID" value="NZ_AUAW01000001.1"/>
</dbReference>
<comment type="catalytic activity">
    <reaction evidence="8 9">
        <text>(R)-4'-phosphopantetheine + ATP + H(+) = 3'-dephospho-CoA + diphosphate</text>
        <dbReference type="Rhea" id="RHEA:19801"/>
        <dbReference type="ChEBI" id="CHEBI:15378"/>
        <dbReference type="ChEBI" id="CHEBI:30616"/>
        <dbReference type="ChEBI" id="CHEBI:33019"/>
        <dbReference type="ChEBI" id="CHEBI:57328"/>
        <dbReference type="ChEBI" id="CHEBI:61723"/>
        <dbReference type="EC" id="2.7.7.3"/>
    </reaction>
</comment>
<evidence type="ECO:0000256" key="9">
    <source>
        <dbReference type="HAMAP-Rule" id="MF_00151"/>
    </source>
</evidence>
<comment type="subcellular location">
    <subcellularLocation>
        <location evidence="9">Cytoplasm</location>
    </subcellularLocation>
</comment>
<feature type="binding site" evidence="9">
    <location>
        <begin position="90"/>
        <end position="92"/>
    </location>
    <ligand>
        <name>ATP</name>
        <dbReference type="ChEBI" id="CHEBI:30616"/>
    </ligand>
</feature>
<comment type="subunit">
    <text evidence="9">Homohexamer.</text>
</comment>
<feature type="binding site" evidence="9">
    <location>
        <position position="100"/>
    </location>
    <ligand>
        <name>ATP</name>
        <dbReference type="ChEBI" id="CHEBI:30616"/>
    </ligand>
</feature>
<feature type="domain" description="Cytidyltransferase-like" evidence="10">
    <location>
        <begin position="7"/>
        <end position="135"/>
    </location>
</feature>
<evidence type="ECO:0000256" key="1">
    <source>
        <dbReference type="ARBA" id="ARBA00022490"/>
    </source>
</evidence>
<dbReference type="GO" id="GO:0005737">
    <property type="term" value="C:cytoplasm"/>
    <property type="evidence" value="ECO:0007669"/>
    <property type="project" value="UniProtKB-SubCell"/>
</dbReference>
<dbReference type="CDD" id="cd02163">
    <property type="entry name" value="PPAT"/>
    <property type="match status" value="1"/>
</dbReference>
<gene>
    <name evidence="9" type="primary">coaD</name>
    <name evidence="11" type="ORF">FD35_GL000073</name>
</gene>
<evidence type="ECO:0000259" key="10">
    <source>
        <dbReference type="Pfam" id="PF01467"/>
    </source>
</evidence>
<dbReference type="EC" id="2.7.7.3" evidence="9"/>
<feature type="binding site" evidence="9">
    <location>
        <position position="19"/>
    </location>
    <ligand>
        <name>ATP</name>
        <dbReference type="ChEBI" id="CHEBI:30616"/>
    </ligand>
</feature>
<dbReference type="SUPFAM" id="SSF52374">
    <property type="entry name" value="Nucleotidylyl transferase"/>
    <property type="match status" value="1"/>
</dbReference>
<dbReference type="PRINTS" id="PR01020">
    <property type="entry name" value="LPSBIOSNTHSS"/>
</dbReference>
<feature type="binding site" evidence="9">
    <location>
        <begin position="11"/>
        <end position="12"/>
    </location>
    <ligand>
        <name>ATP</name>
        <dbReference type="ChEBI" id="CHEBI:30616"/>
    </ligand>
</feature>
<dbReference type="GO" id="GO:0015937">
    <property type="term" value="P:coenzyme A biosynthetic process"/>
    <property type="evidence" value="ECO:0007669"/>
    <property type="project" value="UniProtKB-UniRule"/>
</dbReference>
<dbReference type="PANTHER" id="PTHR21342">
    <property type="entry name" value="PHOSPHOPANTETHEINE ADENYLYLTRANSFERASE"/>
    <property type="match status" value="1"/>
</dbReference>
<dbReference type="GO" id="GO:0005524">
    <property type="term" value="F:ATP binding"/>
    <property type="evidence" value="ECO:0007669"/>
    <property type="project" value="UniProtKB-KW"/>
</dbReference>
<feature type="binding site" evidence="9">
    <location>
        <position position="75"/>
    </location>
    <ligand>
        <name>substrate</name>
    </ligand>
</feature>
<dbReference type="NCBIfam" id="TIGR00125">
    <property type="entry name" value="cyt_tran_rel"/>
    <property type="match status" value="1"/>
</dbReference>
<dbReference type="OrthoDB" id="9806661at2"/>
<evidence type="ECO:0000256" key="6">
    <source>
        <dbReference type="ARBA" id="ARBA00022842"/>
    </source>
</evidence>
<dbReference type="Pfam" id="PF01467">
    <property type="entry name" value="CTP_transf_like"/>
    <property type="match status" value="1"/>
</dbReference>
<dbReference type="PANTHER" id="PTHR21342:SF1">
    <property type="entry name" value="PHOSPHOPANTETHEINE ADENYLYLTRANSFERASE"/>
    <property type="match status" value="1"/>
</dbReference>
<sequence>MSKRVAVFPGSFDPLTNGHLDIIERASRMFDQLIVAVGTNTGKRPLFSVEEKISMIQAVTAGLPNVSVETISGLTVTFMHEHHATFLIRGLRNDQDFNYERDIANMNRTLAEDVESVFLLAKPENAQISSSILKEIVHFDGDVSAFVPTVVWTHLQEKRQQERQEKN</sequence>
<proteinExistence type="inferred from homology"/>
<feature type="site" description="Transition state stabilizer" evidence="9">
    <location>
        <position position="19"/>
    </location>
</feature>
<dbReference type="AlphaFoldDB" id="A0A0R1RVC6"/>
<dbReference type="InterPro" id="IPR014729">
    <property type="entry name" value="Rossmann-like_a/b/a_fold"/>
</dbReference>
<dbReference type="NCBIfam" id="TIGR01510">
    <property type="entry name" value="coaD_prev_kdtB"/>
    <property type="match status" value="1"/>
</dbReference>
<evidence type="ECO:0000256" key="4">
    <source>
        <dbReference type="ARBA" id="ARBA00022741"/>
    </source>
</evidence>
<keyword evidence="3 9" id="KW-0548">Nucleotidyltransferase</keyword>
<accession>A0A0R1RVC6</accession>
<dbReference type="Proteomes" id="UP000051999">
    <property type="component" value="Unassembled WGS sequence"/>
</dbReference>
<keyword evidence="1 9" id="KW-0963">Cytoplasm</keyword>
<keyword evidence="7 9" id="KW-0173">Coenzyme A biosynthesis</keyword>
<keyword evidence="2 9" id="KW-0808">Transferase</keyword>
<dbReference type="GO" id="GO:0004595">
    <property type="term" value="F:pantetheine-phosphate adenylyltransferase activity"/>
    <property type="evidence" value="ECO:0007669"/>
    <property type="project" value="UniProtKB-UniRule"/>
</dbReference>
<name>A0A0R1RVC6_9LACO</name>
<dbReference type="eggNOG" id="COG0669">
    <property type="taxonomic scope" value="Bacteria"/>
</dbReference>
<evidence type="ECO:0000256" key="2">
    <source>
        <dbReference type="ARBA" id="ARBA00022679"/>
    </source>
</evidence>
<dbReference type="PATRIC" id="fig|1114972.6.peg.71"/>
<dbReference type="Gene3D" id="3.40.50.620">
    <property type="entry name" value="HUPs"/>
    <property type="match status" value="1"/>
</dbReference>
<organism evidence="11 12">
    <name type="scientific">Furfurilactobacillus rossiae DSM 15814</name>
    <dbReference type="NCBI Taxonomy" id="1114972"/>
    <lineage>
        <taxon>Bacteria</taxon>
        <taxon>Bacillati</taxon>
        <taxon>Bacillota</taxon>
        <taxon>Bacilli</taxon>
        <taxon>Lactobacillales</taxon>
        <taxon>Lactobacillaceae</taxon>
        <taxon>Furfurilactobacillus</taxon>
    </lineage>
</organism>
<dbReference type="InterPro" id="IPR001980">
    <property type="entry name" value="PPAT"/>
</dbReference>
<protein>
    <recommendedName>
        <fullName evidence="9">Phosphopantetheine adenylyltransferase</fullName>
        <ecNumber evidence="9">2.7.7.3</ecNumber>
    </recommendedName>
    <alternativeName>
        <fullName evidence="9">Dephospho-CoA pyrophosphorylase</fullName>
    </alternativeName>
    <alternativeName>
        <fullName evidence="9">Pantetheine-phosphate adenylyltransferase</fullName>
        <shortName evidence="9">PPAT</shortName>
    </alternativeName>
</protein>
<feature type="binding site" evidence="9">
    <location>
        <position position="89"/>
    </location>
    <ligand>
        <name>substrate</name>
    </ligand>
</feature>
<feature type="binding site" evidence="9">
    <location>
        <position position="11"/>
    </location>
    <ligand>
        <name>substrate</name>
    </ligand>
</feature>
<comment type="function">
    <text evidence="9">Reversibly transfers an adenylyl group from ATP to 4'-phosphopantetheine, yielding dephospho-CoA (dPCoA) and pyrophosphate.</text>
</comment>
<dbReference type="UniPathway" id="UPA00241">
    <property type="reaction ID" value="UER00355"/>
</dbReference>
<keyword evidence="6 9" id="KW-0460">Magnesium</keyword>
<dbReference type="STRING" id="1114972.FD35_GL000073"/>
<dbReference type="InterPro" id="IPR004821">
    <property type="entry name" value="Cyt_trans-like"/>
</dbReference>
<feature type="binding site" evidence="9">
    <location>
        <position position="43"/>
    </location>
    <ligand>
        <name>substrate</name>
    </ligand>
</feature>
<comment type="pathway">
    <text evidence="9">Cofactor biosynthesis; coenzyme A biosynthesis; CoA from (R)-pantothenate: step 4/5.</text>
</comment>
<keyword evidence="5 9" id="KW-0067">ATP-binding</keyword>
<evidence type="ECO:0000313" key="11">
    <source>
        <dbReference type="EMBL" id="KRL57067.1"/>
    </source>
</evidence>
<reference evidence="11 12" key="1">
    <citation type="journal article" date="2015" name="Genome Announc.">
        <title>Expanding the biotechnology potential of lactobacilli through comparative genomics of 213 strains and associated genera.</title>
        <authorList>
            <person name="Sun Z."/>
            <person name="Harris H.M."/>
            <person name="McCann A."/>
            <person name="Guo C."/>
            <person name="Argimon S."/>
            <person name="Zhang W."/>
            <person name="Yang X."/>
            <person name="Jeffery I.B."/>
            <person name="Cooney J.C."/>
            <person name="Kagawa T.F."/>
            <person name="Liu W."/>
            <person name="Song Y."/>
            <person name="Salvetti E."/>
            <person name="Wrobel A."/>
            <person name="Rasinkangas P."/>
            <person name="Parkhill J."/>
            <person name="Rea M.C."/>
            <person name="O'Sullivan O."/>
            <person name="Ritari J."/>
            <person name="Douillard F.P."/>
            <person name="Paul Ross R."/>
            <person name="Yang R."/>
            <person name="Briner A.E."/>
            <person name="Felis G.E."/>
            <person name="de Vos W.M."/>
            <person name="Barrangou R."/>
            <person name="Klaenhammer T.R."/>
            <person name="Caufield P.W."/>
            <person name="Cui Y."/>
            <person name="Zhang H."/>
            <person name="O'Toole P.W."/>
        </authorList>
    </citation>
    <scope>NUCLEOTIDE SEQUENCE [LARGE SCALE GENOMIC DNA]</scope>
    <source>
        <strain evidence="11 12">DSM 15814</strain>
    </source>
</reference>
<evidence type="ECO:0000256" key="8">
    <source>
        <dbReference type="ARBA" id="ARBA00029346"/>
    </source>
</evidence>
<feature type="binding site" evidence="9">
    <location>
        <begin position="125"/>
        <end position="131"/>
    </location>
    <ligand>
        <name>ATP</name>
        <dbReference type="ChEBI" id="CHEBI:30616"/>
    </ligand>
</feature>
<evidence type="ECO:0000256" key="7">
    <source>
        <dbReference type="ARBA" id="ARBA00022993"/>
    </source>
</evidence>
<comment type="caution">
    <text evidence="11">The sequence shown here is derived from an EMBL/GenBank/DDBJ whole genome shotgun (WGS) entry which is preliminary data.</text>
</comment>
<comment type="similarity">
    <text evidence="9">Belongs to the bacterial CoaD family.</text>
</comment>
<keyword evidence="12" id="KW-1185">Reference proteome</keyword>
<keyword evidence="4 9" id="KW-0547">Nucleotide-binding</keyword>
<evidence type="ECO:0000313" key="12">
    <source>
        <dbReference type="Proteomes" id="UP000051999"/>
    </source>
</evidence>
<evidence type="ECO:0000256" key="5">
    <source>
        <dbReference type="ARBA" id="ARBA00022840"/>
    </source>
</evidence>
<dbReference type="EMBL" id="AZFF01000001">
    <property type="protein sequence ID" value="KRL57067.1"/>
    <property type="molecule type" value="Genomic_DNA"/>
</dbReference>
<evidence type="ECO:0000256" key="3">
    <source>
        <dbReference type="ARBA" id="ARBA00022695"/>
    </source>
</evidence>
<dbReference type="HAMAP" id="MF_00151">
    <property type="entry name" value="PPAT_bact"/>
    <property type="match status" value="1"/>
</dbReference>